<accession>A0ACB8F7Q5</accession>
<evidence type="ECO:0000313" key="2">
    <source>
        <dbReference type="Proteomes" id="UP000827872"/>
    </source>
</evidence>
<name>A0ACB8F7Q5_9SAUR</name>
<protein>
    <submittedName>
        <fullName evidence="1">Uncharacterized protein</fullName>
    </submittedName>
</protein>
<comment type="caution">
    <text evidence="1">The sequence shown here is derived from an EMBL/GenBank/DDBJ whole genome shotgun (WGS) entry which is preliminary data.</text>
</comment>
<dbReference type="Proteomes" id="UP000827872">
    <property type="component" value="Linkage Group LG08"/>
</dbReference>
<dbReference type="EMBL" id="CM037621">
    <property type="protein sequence ID" value="KAH8001204.1"/>
    <property type="molecule type" value="Genomic_DNA"/>
</dbReference>
<evidence type="ECO:0000313" key="1">
    <source>
        <dbReference type="EMBL" id="KAH8001204.1"/>
    </source>
</evidence>
<sequence length="189" mass="21675">MISPQRSLLSYVTAMARNVFKKPLCGVCRSTLSHGSRALDVEKQIEMTETTCNGCSKKMYLSKLRSHVASCLKYQDYIMEGVRAVTKDPPQDTRSVPNSFTFPCPYCNERNLDQEGLVEHCQKYHSMDTKRVVCPICASMPWGDPSYRSASISMEHVQRRHRFPYDAFVEDDADEEDMIARYDAPLRDQ</sequence>
<gene>
    <name evidence="1" type="ORF">K3G42_002098</name>
</gene>
<reference evidence="1" key="1">
    <citation type="submission" date="2021-08" db="EMBL/GenBank/DDBJ databases">
        <title>The first chromosome-level gecko genome reveals the dynamic sex chromosomes of Neotropical dwarf geckos (Sphaerodactylidae: Sphaerodactylus).</title>
        <authorList>
            <person name="Pinto B.J."/>
            <person name="Keating S.E."/>
            <person name="Gamble T."/>
        </authorList>
    </citation>
    <scope>NUCLEOTIDE SEQUENCE</scope>
    <source>
        <strain evidence="1">TG3544</strain>
    </source>
</reference>
<organism evidence="1 2">
    <name type="scientific">Sphaerodactylus townsendi</name>
    <dbReference type="NCBI Taxonomy" id="933632"/>
    <lineage>
        <taxon>Eukaryota</taxon>
        <taxon>Metazoa</taxon>
        <taxon>Chordata</taxon>
        <taxon>Craniata</taxon>
        <taxon>Vertebrata</taxon>
        <taxon>Euteleostomi</taxon>
        <taxon>Lepidosauria</taxon>
        <taxon>Squamata</taxon>
        <taxon>Bifurcata</taxon>
        <taxon>Gekkota</taxon>
        <taxon>Sphaerodactylidae</taxon>
        <taxon>Sphaerodactylus</taxon>
    </lineage>
</organism>
<proteinExistence type="predicted"/>
<keyword evidence="2" id="KW-1185">Reference proteome</keyword>